<keyword evidence="4" id="KW-1185">Reference proteome</keyword>
<dbReference type="InterPro" id="IPR027417">
    <property type="entry name" value="P-loop_NTPase"/>
</dbReference>
<name>A0ABS0B0Z4_9BACT</name>
<evidence type="ECO:0000259" key="2">
    <source>
        <dbReference type="Pfam" id="PF13635"/>
    </source>
</evidence>
<dbReference type="Proteomes" id="UP001194714">
    <property type="component" value="Unassembled WGS sequence"/>
</dbReference>
<evidence type="ECO:0008006" key="5">
    <source>
        <dbReference type="Google" id="ProtNLM"/>
    </source>
</evidence>
<proteinExistence type="predicted"/>
<dbReference type="Pfam" id="PF13173">
    <property type="entry name" value="AAA_14"/>
    <property type="match status" value="1"/>
</dbReference>
<dbReference type="InterPro" id="IPR041682">
    <property type="entry name" value="AAA_14"/>
</dbReference>
<feature type="domain" description="AAA" evidence="1">
    <location>
        <begin position="8"/>
        <end position="108"/>
    </location>
</feature>
<comment type="caution">
    <text evidence="3">The sequence shown here is derived from an EMBL/GenBank/DDBJ whole genome shotgun (WGS) entry which is preliminary data.</text>
</comment>
<dbReference type="PANTHER" id="PTHR43566:SF1">
    <property type="entry name" value="AAA+ ATPASE DOMAIN-CONTAINING PROTEIN"/>
    <property type="match status" value="1"/>
</dbReference>
<dbReference type="Pfam" id="PF13635">
    <property type="entry name" value="DUF4143"/>
    <property type="match status" value="1"/>
</dbReference>
<reference evidence="3 4" key="1">
    <citation type="submission" date="2020-01" db="EMBL/GenBank/DDBJ databases">
        <title>Draft genome sequence of Cand. Neptunochlamydia vexilliferae K9.</title>
        <authorList>
            <person name="Schulz F."/>
            <person name="Koestlbacher S."/>
            <person name="Wascher F."/>
            <person name="Pizzetti I."/>
            <person name="Horn M."/>
        </authorList>
    </citation>
    <scope>NUCLEOTIDE SEQUENCE [LARGE SCALE GENOMIC DNA]</scope>
    <source>
        <strain evidence="3 4">K9</strain>
    </source>
</reference>
<accession>A0ABS0B0Z4</accession>
<sequence length="281" mass="32770">MIEEWERGIYLSWDNLAHRKLILEGPDRIAEEAGLEEFLDTPPLIVLDEIQKYPEWKNYLKGLYDTYKGDSKVIVTGSSKLDVFVKGGDSLMGRYFILRIHPLTIGEIVQKKGPPEDREFRGKPAPISSKRLRTLLEFGGFPDPFLKGDRSFYNRWRCTRNKQIFQEDLRDLTKVKDLAGIETLAYLMREQVGQLASYSSFSKKIRMVSDKTIREWIEVLKSLHFFFEVRPYSRNLSKSLVKQPKYYLWDCSLSLPLKELWLKILSLLTSSKRSIFGTTLA</sequence>
<dbReference type="EMBL" id="JAAEJV010000025">
    <property type="protein sequence ID" value="MBF5059512.1"/>
    <property type="molecule type" value="Genomic_DNA"/>
</dbReference>
<dbReference type="PANTHER" id="PTHR43566">
    <property type="entry name" value="CONSERVED PROTEIN"/>
    <property type="match status" value="1"/>
</dbReference>
<evidence type="ECO:0000313" key="4">
    <source>
        <dbReference type="Proteomes" id="UP001194714"/>
    </source>
</evidence>
<evidence type="ECO:0000313" key="3">
    <source>
        <dbReference type="EMBL" id="MBF5059512.1"/>
    </source>
</evidence>
<dbReference type="SUPFAM" id="SSF52540">
    <property type="entry name" value="P-loop containing nucleoside triphosphate hydrolases"/>
    <property type="match status" value="1"/>
</dbReference>
<organism evidence="3 4">
    <name type="scientific">Candidatus Neptunichlamydia vexilliferae</name>
    <dbReference type="NCBI Taxonomy" id="1651774"/>
    <lineage>
        <taxon>Bacteria</taxon>
        <taxon>Pseudomonadati</taxon>
        <taxon>Chlamydiota</taxon>
        <taxon>Chlamydiia</taxon>
        <taxon>Parachlamydiales</taxon>
        <taxon>Simkaniaceae</taxon>
        <taxon>Candidatus Neptunichlamydia</taxon>
    </lineage>
</organism>
<dbReference type="InterPro" id="IPR025420">
    <property type="entry name" value="DUF4143"/>
</dbReference>
<protein>
    <recommendedName>
        <fullName evidence="5">AAA domain-containing protein</fullName>
    </recommendedName>
</protein>
<evidence type="ECO:0000259" key="1">
    <source>
        <dbReference type="Pfam" id="PF13173"/>
    </source>
</evidence>
<feature type="domain" description="DUF4143" evidence="2">
    <location>
        <begin position="166"/>
        <end position="254"/>
    </location>
</feature>
<gene>
    <name evidence="3" type="ORF">NEPTK9_001026</name>
</gene>